<feature type="compositionally biased region" description="Low complexity" evidence="1">
    <location>
        <begin position="500"/>
        <end position="524"/>
    </location>
</feature>
<gene>
    <name evidence="2" type="ORF">EJ02DRAFT_502933</name>
</gene>
<feature type="compositionally biased region" description="Polar residues" evidence="1">
    <location>
        <begin position="217"/>
        <end position="228"/>
    </location>
</feature>
<feature type="compositionally biased region" description="Low complexity" evidence="1">
    <location>
        <begin position="92"/>
        <end position="101"/>
    </location>
</feature>
<sequence>MAGLERMQEMERSPWLAMKFGCCASREDGGDEGIERLRATGESDMRICYEQPRSVPQPCAEPIYPRPSTSQSMSHHVSQWVSSSREYAARASSRASISTLTRPRRSQSRPSISRPTDFRHFDSLDDIPTMVKEAPMPVRRRRSFRPIELSIYLPDGCGRLSPLPDFDDEDCWGGLPAELDRPAQAVVRVRDSRTNSLSSSPFTSSYIIQRKAVGTASRGTSLKSQESTSTHERRLSGTTIGTMATPTLAFLPENSPLSVDKIQEKSSIQRSRTSGTLSPTRVLSRIPSPSRNRANTAPSRPGSLRRTKTDVDDAIRELNTIVEERRASAYRSHTQFPALINRPPPSPSHHIPYIAPSMRMHVRSETLSDIGSVFSAPLGFKPLPTIPQTQTRRGTTGLNLAPPPRSYIGPLTSNPITPPAPVTPTTPIARLGAWLKRSTSTLASSSRPTTPKTAESFYKCDMYPALPTSVSRPSTAGSRALHTRQDSQESNGTATVTLFSSSYPSTRSASPSSCSTTTTTITPPRKAKRVPAPLTLVKENQIAAEAALRSACSTKSMREVMNAKPPQSPHFGLLRGMEINAKDVGADGRKRGSPRVAGMAVGVAF</sequence>
<dbReference type="OrthoDB" id="3595619at2759"/>
<feature type="region of interest" description="Disordered" evidence="1">
    <location>
        <begin position="469"/>
        <end position="525"/>
    </location>
</feature>
<proteinExistence type="predicted"/>
<dbReference type="EMBL" id="ML976037">
    <property type="protein sequence ID" value="KAF1942225.1"/>
    <property type="molecule type" value="Genomic_DNA"/>
</dbReference>
<feature type="region of interest" description="Disordered" evidence="1">
    <location>
        <begin position="92"/>
        <end position="120"/>
    </location>
</feature>
<accession>A0A6A5SNM2</accession>
<evidence type="ECO:0000256" key="1">
    <source>
        <dbReference type="SAM" id="MobiDB-lite"/>
    </source>
</evidence>
<keyword evidence="3" id="KW-1185">Reference proteome</keyword>
<protein>
    <submittedName>
        <fullName evidence="2">Uncharacterized protein</fullName>
    </submittedName>
</protein>
<reference evidence="2" key="1">
    <citation type="journal article" date="2020" name="Stud. Mycol.">
        <title>101 Dothideomycetes genomes: a test case for predicting lifestyles and emergence of pathogens.</title>
        <authorList>
            <person name="Haridas S."/>
            <person name="Albert R."/>
            <person name="Binder M."/>
            <person name="Bloem J."/>
            <person name="Labutti K."/>
            <person name="Salamov A."/>
            <person name="Andreopoulos B."/>
            <person name="Baker S."/>
            <person name="Barry K."/>
            <person name="Bills G."/>
            <person name="Bluhm B."/>
            <person name="Cannon C."/>
            <person name="Castanera R."/>
            <person name="Culley D."/>
            <person name="Daum C."/>
            <person name="Ezra D."/>
            <person name="Gonzalez J."/>
            <person name="Henrissat B."/>
            <person name="Kuo A."/>
            <person name="Liang C."/>
            <person name="Lipzen A."/>
            <person name="Lutzoni F."/>
            <person name="Magnuson J."/>
            <person name="Mondo S."/>
            <person name="Nolan M."/>
            <person name="Ohm R."/>
            <person name="Pangilinan J."/>
            <person name="Park H.-J."/>
            <person name="Ramirez L."/>
            <person name="Alfaro M."/>
            <person name="Sun H."/>
            <person name="Tritt A."/>
            <person name="Yoshinaga Y."/>
            <person name="Zwiers L.-H."/>
            <person name="Turgeon B."/>
            <person name="Goodwin S."/>
            <person name="Spatafora J."/>
            <person name="Crous P."/>
            <person name="Grigoriev I."/>
        </authorList>
    </citation>
    <scope>NUCLEOTIDE SEQUENCE</scope>
    <source>
        <strain evidence="2">CBS 161.51</strain>
    </source>
</reference>
<feature type="region of interest" description="Disordered" evidence="1">
    <location>
        <begin position="262"/>
        <end position="309"/>
    </location>
</feature>
<dbReference type="AlphaFoldDB" id="A0A6A5SNM2"/>
<feature type="compositionally biased region" description="Polar residues" evidence="1">
    <location>
        <begin position="265"/>
        <end position="298"/>
    </location>
</feature>
<feature type="compositionally biased region" description="Polar residues" evidence="1">
    <location>
        <begin position="488"/>
        <end position="499"/>
    </location>
</feature>
<dbReference type="Proteomes" id="UP000800038">
    <property type="component" value="Unassembled WGS sequence"/>
</dbReference>
<organism evidence="2 3">
    <name type="scientific">Clathrospora elynae</name>
    <dbReference type="NCBI Taxonomy" id="706981"/>
    <lineage>
        <taxon>Eukaryota</taxon>
        <taxon>Fungi</taxon>
        <taxon>Dikarya</taxon>
        <taxon>Ascomycota</taxon>
        <taxon>Pezizomycotina</taxon>
        <taxon>Dothideomycetes</taxon>
        <taxon>Pleosporomycetidae</taxon>
        <taxon>Pleosporales</taxon>
        <taxon>Diademaceae</taxon>
        <taxon>Clathrospora</taxon>
    </lineage>
</organism>
<feature type="region of interest" description="Disordered" evidence="1">
    <location>
        <begin position="213"/>
        <end position="239"/>
    </location>
</feature>
<name>A0A6A5SNM2_9PLEO</name>
<evidence type="ECO:0000313" key="2">
    <source>
        <dbReference type="EMBL" id="KAF1942225.1"/>
    </source>
</evidence>
<evidence type="ECO:0000313" key="3">
    <source>
        <dbReference type="Proteomes" id="UP000800038"/>
    </source>
</evidence>